<dbReference type="Pfam" id="PF13192">
    <property type="entry name" value="Thioredoxin_3"/>
    <property type="match status" value="1"/>
</dbReference>
<evidence type="ECO:0000313" key="3">
    <source>
        <dbReference type="Proteomes" id="UP000281098"/>
    </source>
</evidence>
<sequence>MAARRKVEVFSAGCALCDEAVATVQRLAASSTDVQVLDMRDAQVANRARALGIHAVPAVVIDGQLASCCAGRDVDEQVLRAAGIDQP</sequence>
<gene>
    <name evidence="2" type="ORF">DF017_12390</name>
</gene>
<accession>A0ABX9YQH4</accession>
<protein>
    <recommendedName>
        <fullName evidence="1">Thioredoxin-like fold domain-containing protein</fullName>
    </recommendedName>
</protein>
<dbReference type="EMBL" id="QTPM01000012">
    <property type="protein sequence ID" value="RQY93823.1"/>
    <property type="molecule type" value="Genomic_DNA"/>
</dbReference>
<dbReference type="Gene3D" id="3.40.30.10">
    <property type="entry name" value="Glutaredoxin"/>
    <property type="match status" value="1"/>
</dbReference>
<evidence type="ECO:0000313" key="2">
    <source>
        <dbReference type="EMBL" id="RQY93823.1"/>
    </source>
</evidence>
<dbReference type="SUPFAM" id="SSF52833">
    <property type="entry name" value="Thioredoxin-like"/>
    <property type="match status" value="1"/>
</dbReference>
<comment type="caution">
    <text evidence="2">The sequence shown here is derived from an EMBL/GenBank/DDBJ whole genome shotgun (WGS) entry which is preliminary data.</text>
</comment>
<dbReference type="Proteomes" id="UP000281098">
    <property type="component" value="Unassembled WGS sequence"/>
</dbReference>
<reference evidence="2 3" key="1">
    <citation type="submission" date="2018-08" db="EMBL/GenBank/DDBJ databases">
        <title>Comparative analysis of Burkholderia isolates from Puerto Rico.</title>
        <authorList>
            <person name="Hall C."/>
            <person name="Sahl J."/>
            <person name="Wagner D."/>
        </authorList>
    </citation>
    <scope>NUCLEOTIDE SEQUENCE [LARGE SCALE GENOMIC DNA]</scope>
    <source>
        <strain evidence="2 3">Bp8966</strain>
    </source>
</reference>
<evidence type="ECO:0000259" key="1">
    <source>
        <dbReference type="Pfam" id="PF13192"/>
    </source>
</evidence>
<dbReference type="InterPro" id="IPR036249">
    <property type="entry name" value="Thioredoxin-like_sf"/>
</dbReference>
<proteinExistence type="predicted"/>
<organism evidence="2 3">
    <name type="scientific">Burkholderia stagnalis</name>
    <dbReference type="NCBI Taxonomy" id="1503054"/>
    <lineage>
        <taxon>Bacteria</taxon>
        <taxon>Pseudomonadati</taxon>
        <taxon>Pseudomonadota</taxon>
        <taxon>Betaproteobacteria</taxon>
        <taxon>Burkholderiales</taxon>
        <taxon>Burkholderiaceae</taxon>
        <taxon>Burkholderia</taxon>
        <taxon>Burkholderia cepacia complex</taxon>
    </lineage>
</organism>
<dbReference type="RefSeq" id="WP_124759594.1">
    <property type="nucleotide sequence ID" value="NZ_QTPM01000012.1"/>
</dbReference>
<keyword evidence="3" id="KW-1185">Reference proteome</keyword>
<feature type="domain" description="Thioredoxin-like fold" evidence="1">
    <location>
        <begin position="6"/>
        <end position="67"/>
    </location>
</feature>
<dbReference type="InterPro" id="IPR012336">
    <property type="entry name" value="Thioredoxin-like_fold"/>
</dbReference>
<name>A0ABX9YQH4_9BURK</name>